<dbReference type="PRINTS" id="PR00301">
    <property type="entry name" value="HEATSHOCK70"/>
</dbReference>
<dbReference type="FunFam" id="2.60.34.10:FF:000002">
    <property type="entry name" value="Heat shock 70 kDa"/>
    <property type="match status" value="1"/>
</dbReference>
<evidence type="ECO:0000256" key="1">
    <source>
        <dbReference type="ARBA" id="ARBA00007381"/>
    </source>
</evidence>
<dbReference type="InterPro" id="IPR029047">
    <property type="entry name" value="HSP70_peptide-bd_sf"/>
</dbReference>
<evidence type="ECO:0000313" key="4">
    <source>
        <dbReference type="EMBL" id="KAK3087030.1"/>
    </source>
</evidence>
<dbReference type="EMBL" id="VSWD01000011">
    <property type="protein sequence ID" value="KAK3087030.1"/>
    <property type="molecule type" value="Genomic_DNA"/>
</dbReference>
<dbReference type="Proteomes" id="UP001186944">
    <property type="component" value="Unassembled WGS sequence"/>
</dbReference>
<dbReference type="InterPro" id="IPR013126">
    <property type="entry name" value="Hsp_70_fam"/>
</dbReference>
<comment type="similarity">
    <text evidence="1">Belongs to the heat shock protein 70 family.</text>
</comment>
<keyword evidence="3" id="KW-0067">ATP-binding</keyword>
<dbReference type="AlphaFoldDB" id="A0AA89BTQ4"/>
<dbReference type="Gene3D" id="2.60.34.10">
    <property type="entry name" value="Substrate Binding Domain Of DNAk, Chain A, domain 1"/>
    <property type="match status" value="1"/>
</dbReference>
<name>A0AA89BTQ4_PINIB</name>
<dbReference type="GO" id="GO:0005524">
    <property type="term" value="F:ATP binding"/>
    <property type="evidence" value="ECO:0007669"/>
    <property type="project" value="UniProtKB-KW"/>
</dbReference>
<protein>
    <submittedName>
        <fullName evidence="4">Uncharacterized protein</fullName>
    </submittedName>
</protein>
<reference evidence="4" key="1">
    <citation type="submission" date="2019-08" db="EMBL/GenBank/DDBJ databases">
        <title>The improved chromosome-level genome for the pearl oyster Pinctada fucata martensii using PacBio sequencing and Hi-C.</title>
        <authorList>
            <person name="Zheng Z."/>
        </authorList>
    </citation>
    <scope>NUCLEOTIDE SEQUENCE</scope>
    <source>
        <strain evidence="4">ZZ-2019</strain>
        <tissue evidence="4">Adductor muscle</tissue>
    </source>
</reference>
<proteinExistence type="inferred from homology"/>
<comment type="caution">
    <text evidence="4">The sequence shown here is derived from an EMBL/GenBank/DDBJ whole genome shotgun (WGS) entry which is preliminary data.</text>
</comment>
<keyword evidence="5" id="KW-1185">Reference proteome</keyword>
<dbReference type="Gene3D" id="3.30.420.40">
    <property type="match status" value="2"/>
</dbReference>
<evidence type="ECO:0000256" key="3">
    <source>
        <dbReference type="ARBA" id="ARBA00022840"/>
    </source>
</evidence>
<organism evidence="4 5">
    <name type="scientific">Pinctada imbricata</name>
    <name type="common">Atlantic pearl-oyster</name>
    <name type="synonym">Pinctada martensii</name>
    <dbReference type="NCBI Taxonomy" id="66713"/>
    <lineage>
        <taxon>Eukaryota</taxon>
        <taxon>Metazoa</taxon>
        <taxon>Spiralia</taxon>
        <taxon>Lophotrochozoa</taxon>
        <taxon>Mollusca</taxon>
        <taxon>Bivalvia</taxon>
        <taxon>Autobranchia</taxon>
        <taxon>Pteriomorphia</taxon>
        <taxon>Pterioida</taxon>
        <taxon>Pterioidea</taxon>
        <taxon>Pteriidae</taxon>
        <taxon>Pinctada</taxon>
    </lineage>
</organism>
<accession>A0AA89BTQ4</accession>
<dbReference type="InterPro" id="IPR029048">
    <property type="entry name" value="HSP70_C_sf"/>
</dbReference>
<dbReference type="Pfam" id="PF00012">
    <property type="entry name" value="HSP70"/>
    <property type="match status" value="1"/>
</dbReference>
<dbReference type="SUPFAM" id="SSF100920">
    <property type="entry name" value="Heat shock protein 70kD (HSP70), peptide-binding domain"/>
    <property type="match status" value="1"/>
</dbReference>
<keyword evidence="2" id="KW-0547">Nucleotide-binding</keyword>
<evidence type="ECO:0000313" key="5">
    <source>
        <dbReference type="Proteomes" id="UP001186944"/>
    </source>
</evidence>
<dbReference type="Gene3D" id="1.20.1270.10">
    <property type="match status" value="1"/>
</dbReference>
<sequence>MLQDFFSGKEINKSINPDEVVVYGAAAMAAILSGEKSDVFKECILLDVHPFSVGLETGGGVMTKLIHRNSLIPIKVSRTFTTYTYNQKDVCLRVFEGEHPLTKDNNLLGQFTLRGIPPAPIGVPQIMVEFYINANGIMSVSAEDRSKGKCVKIKIITDKGRLSKEEIDIMIADGERYKSEDEKQRKRIVAMNCLVNYLYNVKQAKDYANDEMSDSEKDTIQSLCIESLRWLYNNGFAEVWECEYQLKEVQKALRPFMLKFHGWQHPTRQGINGERSCGVPIVEVD</sequence>
<evidence type="ECO:0000256" key="2">
    <source>
        <dbReference type="ARBA" id="ARBA00022741"/>
    </source>
</evidence>
<dbReference type="SUPFAM" id="SSF100934">
    <property type="entry name" value="Heat shock protein 70kD (HSP70), C-terminal subdomain"/>
    <property type="match status" value="1"/>
</dbReference>
<dbReference type="PANTHER" id="PTHR19375">
    <property type="entry name" value="HEAT SHOCK PROTEIN 70KDA"/>
    <property type="match status" value="1"/>
</dbReference>
<gene>
    <name evidence="4" type="ORF">FSP39_000669</name>
</gene>
<dbReference type="GO" id="GO:0140662">
    <property type="term" value="F:ATP-dependent protein folding chaperone"/>
    <property type="evidence" value="ECO:0007669"/>
    <property type="project" value="InterPro"/>
</dbReference>